<dbReference type="PANTHER" id="PTHR24166:SF48">
    <property type="entry name" value="PROTEIN VAPYRIN"/>
    <property type="match status" value="1"/>
</dbReference>
<organism evidence="4 5">
    <name type="scientific">Cladobotryum mycophilum</name>
    <dbReference type="NCBI Taxonomy" id="491253"/>
    <lineage>
        <taxon>Eukaryota</taxon>
        <taxon>Fungi</taxon>
        <taxon>Dikarya</taxon>
        <taxon>Ascomycota</taxon>
        <taxon>Pezizomycotina</taxon>
        <taxon>Sordariomycetes</taxon>
        <taxon>Hypocreomycetidae</taxon>
        <taxon>Hypocreales</taxon>
        <taxon>Hypocreaceae</taxon>
        <taxon>Cladobotryum</taxon>
    </lineage>
</organism>
<evidence type="ECO:0000313" key="5">
    <source>
        <dbReference type="Proteomes" id="UP001338125"/>
    </source>
</evidence>
<dbReference type="PRINTS" id="PR01415">
    <property type="entry name" value="ANKYRIN"/>
</dbReference>
<dbReference type="PROSITE" id="PS50088">
    <property type="entry name" value="ANK_REPEAT"/>
    <property type="match status" value="3"/>
</dbReference>
<reference evidence="4 5" key="1">
    <citation type="submission" date="2024-01" db="EMBL/GenBank/DDBJ databases">
        <title>Complete genome of Cladobotryum mycophilum ATHUM6906.</title>
        <authorList>
            <person name="Christinaki A.C."/>
            <person name="Myridakis A.I."/>
            <person name="Kouvelis V.N."/>
        </authorList>
    </citation>
    <scope>NUCLEOTIDE SEQUENCE [LARGE SCALE GENOMIC DNA]</scope>
    <source>
        <strain evidence="4 5">ATHUM6906</strain>
    </source>
</reference>
<evidence type="ECO:0000256" key="2">
    <source>
        <dbReference type="ARBA" id="ARBA00023043"/>
    </source>
</evidence>
<comment type="caution">
    <text evidence="4">The sequence shown here is derived from an EMBL/GenBank/DDBJ whole genome shotgun (WGS) entry which is preliminary data.</text>
</comment>
<evidence type="ECO:0000256" key="3">
    <source>
        <dbReference type="PROSITE-ProRule" id="PRU00023"/>
    </source>
</evidence>
<dbReference type="InterPro" id="IPR050889">
    <property type="entry name" value="Dendritic_Spine_Reg/Scaffold"/>
</dbReference>
<accession>A0ABR0T547</accession>
<keyword evidence="1" id="KW-0677">Repeat</keyword>
<sequence>MPPFKIPLNQLPAVVADIISEQLYNEGDTKTLAALARLLTFHQRANSLLYQFNVKKQESSAIRWACRQGNLETLRMLLKHGTDIDGQLAEYRSTQRTPSDETNPLFLAIGPGHVRIIELILSRRGVNLNRGNATDTPLSYAVECGQAEIVALLLAKDGIDVNTKIPLVRAARKGRIDLVKMLLAKEDINVDARRLSGQTALEVAAYGGHVDICKLLLARGADAGLRKDCSCPDGGALRWSIRRGHFEIAKLFLETAKIAPDLEDTAGFIGGPLCYSAACCEDQPMLVLLLSHGADLNSRRDGQKKPLIHAVQQGNSRAVKLLLASGADPDVVDEYGRTALSHVRHFHLFSQSSSREMVEVAKLLLESGANPDARCYKGRTPLSYLCQDLESIDVVKLLVDTGRVDVNSQCGCGTTPLSYAAMRHNVEGVSLLLGVDGIEPDIPSHDGQTLLLFSVARSSSPRSIPSLLLATNSVRLNIRCNDGNTPLLLAVTSRSEALVSLLFATGRVDVEAPCRDSRTVLSFAAENGHLDMVRLLLNVYRAKPDAPCNFGRTPLSYAAARGRQDGVTLLSATQGVDPNQECKMGWTPWRYALSEGRAECCSLLAPHTIGAKVQ</sequence>
<dbReference type="Pfam" id="PF00023">
    <property type="entry name" value="Ank"/>
    <property type="match status" value="1"/>
</dbReference>
<dbReference type="InterPro" id="IPR002110">
    <property type="entry name" value="Ankyrin_rpt"/>
</dbReference>
<feature type="repeat" description="ANK" evidence="3">
    <location>
        <begin position="57"/>
        <end position="89"/>
    </location>
</feature>
<dbReference type="Proteomes" id="UP001338125">
    <property type="component" value="Unassembled WGS sequence"/>
</dbReference>
<proteinExistence type="predicted"/>
<dbReference type="EMBL" id="JAVFKD010000001">
    <property type="protein sequence ID" value="KAK5999061.1"/>
    <property type="molecule type" value="Genomic_DNA"/>
</dbReference>
<feature type="repeat" description="ANK" evidence="3">
    <location>
        <begin position="302"/>
        <end position="334"/>
    </location>
</feature>
<keyword evidence="5" id="KW-1185">Reference proteome</keyword>
<name>A0ABR0T547_9HYPO</name>
<dbReference type="Gene3D" id="1.25.40.20">
    <property type="entry name" value="Ankyrin repeat-containing domain"/>
    <property type="match status" value="5"/>
</dbReference>
<evidence type="ECO:0000256" key="1">
    <source>
        <dbReference type="ARBA" id="ARBA00022737"/>
    </source>
</evidence>
<feature type="repeat" description="ANK" evidence="3">
    <location>
        <begin position="196"/>
        <end position="228"/>
    </location>
</feature>
<gene>
    <name evidence="4" type="ORF">PT974_01449</name>
</gene>
<evidence type="ECO:0000313" key="4">
    <source>
        <dbReference type="EMBL" id="KAK5999061.1"/>
    </source>
</evidence>
<dbReference type="PANTHER" id="PTHR24166">
    <property type="entry name" value="ROLLING PEBBLES, ISOFORM B"/>
    <property type="match status" value="1"/>
</dbReference>
<protein>
    <submittedName>
        <fullName evidence="4">Ankyrin repeat protein</fullName>
    </submittedName>
</protein>
<keyword evidence="2 3" id="KW-0040">ANK repeat</keyword>
<dbReference type="PROSITE" id="PS50297">
    <property type="entry name" value="ANK_REP_REGION"/>
    <property type="match status" value="3"/>
</dbReference>
<dbReference type="Pfam" id="PF12796">
    <property type="entry name" value="Ank_2"/>
    <property type="match status" value="5"/>
</dbReference>
<dbReference type="SUPFAM" id="SSF48403">
    <property type="entry name" value="Ankyrin repeat"/>
    <property type="match status" value="2"/>
</dbReference>
<dbReference type="InterPro" id="IPR036770">
    <property type="entry name" value="Ankyrin_rpt-contain_sf"/>
</dbReference>
<dbReference type="SMART" id="SM00248">
    <property type="entry name" value="ANK"/>
    <property type="match status" value="14"/>
</dbReference>